<keyword evidence="2" id="KW-0472">Membrane</keyword>
<evidence type="ECO:0000313" key="4">
    <source>
        <dbReference type="Proteomes" id="UP001428341"/>
    </source>
</evidence>
<keyword evidence="2" id="KW-0812">Transmembrane</keyword>
<keyword evidence="2" id="KW-1133">Transmembrane helix</keyword>
<evidence type="ECO:0000256" key="2">
    <source>
        <dbReference type="SAM" id="Phobius"/>
    </source>
</evidence>
<gene>
    <name evidence="3" type="ORF">WN944_005700</name>
</gene>
<reference evidence="3 4" key="1">
    <citation type="submission" date="2024-05" db="EMBL/GenBank/DDBJ databases">
        <title>Haplotype-resolved chromosome-level genome assembly of Huyou (Citrus changshanensis).</title>
        <authorList>
            <person name="Miao C."/>
            <person name="Chen W."/>
            <person name="Wu Y."/>
            <person name="Wang L."/>
            <person name="Zhao S."/>
            <person name="Grierson D."/>
            <person name="Xu C."/>
            <person name="Chen K."/>
        </authorList>
    </citation>
    <scope>NUCLEOTIDE SEQUENCE [LARGE SCALE GENOMIC DNA]</scope>
    <source>
        <strain evidence="3">01-14</strain>
        <tissue evidence="3">Leaf</tissue>
    </source>
</reference>
<feature type="region of interest" description="Disordered" evidence="1">
    <location>
        <begin position="61"/>
        <end position="107"/>
    </location>
</feature>
<evidence type="ECO:0000313" key="3">
    <source>
        <dbReference type="EMBL" id="KAK9213715.1"/>
    </source>
</evidence>
<sequence length="107" mass="11336">MANNNVMGLGGSVLAAILVMMILFFTADQSCAAGNGTNITNFHIDPDVLFSNDDPEIELAAAPPAKKAVDPSSQPFGCGRGRNYRSCTPPSNGSKKGEHCKQYKMKS</sequence>
<organism evidence="3 4">
    <name type="scientific">Citrus x changshan-huyou</name>
    <dbReference type="NCBI Taxonomy" id="2935761"/>
    <lineage>
        <taxon>Eukaryota</taxon>
        <taxon>Viridiplantae</taxon>
        <taxon>Streptophyta</taxon>
        <taxon>Embryophyta</taxon>
        <taxon>Tracheophyta</taxon>
        <taxon>Spermatophyta</taxon>
        <taxon>Magnoliopsida</taxon>
        <taxon>eudicotyledons</taxon>
        <taxon>Gunneridae</taxon>
        <taxon>Pentapetalae</taxon>
        <taxon>rosids</taxon>
        <taxon>malvids</taxon>
        <taxon>Sapindales</taxon>
        <taxon>Rutaceae</taxon>
        <taxon>Aurantioideae</taxon>
        <taxon>Citrus</taxon>
    </lineage>
</organism>
<accession>A0AAP0MP41</accession>
<feature type="transmembrane region" description="Helical" evidence="2">
    <location>
        <begin position="6"/>
        <end position="25"/>
    </location>
</feature>
<feature type="compositionally biased region" description="Polar residues" evidence="1">
    <location>
        <begin position="85"/>
        <end position="94"/>
    </location>
</feature>
<protein>
    <recommendedName>
        <fullName evidence="5">Rapid ALkalinization Factor</fullName>
    </recommendedName>
</protein>
<proteinExistence type="predicted"/>
<dbReference type="AlphaFoldDB" id="A0AAP0MP41"/>
<dbReference type="Proteomes" id="UP001428341">
    <property type="component" value="Unassembled WGS sequence"/>
</dbReference>
<evidence type="ECO:0000256" key="1">
    <source>
        <dbReference type="SAM" id="MobiDB-lite"/>
    </source>
</evidence>
<name>A0AAP0MP41_9ROSI</name>
<evidence type="ECO:0008006" key="5">
    <source>
        <dbReference type="Google" id="ProtNLM"/>
    </source>
</evidence>
<comment type="caution">
    <text evidence="3">The sequence shown here is derived from an EMBL/GenBank/DDBJ whole genome shotgun (WGS) entry which is preliminary data.</text>
</comment>
<keyword evidence="4" id="KW-1185">Reference proteome</keyword>
<dbReference type="EMBL" id="JBCGBO010000003">
    <property type="protein sequence ID" value="KAK9213715.1"/>
    <property type="molecule type" value="Genomic_DNA"/>
</dbReference>